<dbReference type="EMBL" id="MN935478">
    <property type="protein sequence ID" value="QOU10659.1"/>
    <property type="molecule type" value="Genomic_DNA"/>
</dbReference>
<evidence type="ECO:0000256" key="1">
    <source>
        <dbReference type="ARBA" id="ARBA00007102"/>
    </source>
</evidence>
<dbReference type="HAMAP" id="MF_00508">
    <property type="entry name" value="Ribosomal_uS10"/>
    <property type="match status" value="1"/>
</dbReference>
<dbReference type="GO" id="GO:0005840">
    <property type="term" value="C:ribosome"/>
    <property type="evidence" value="ECO:0007669"/>
    <property type="project" value="UniProtKB-KW"/>
</dbReference>
<protein>
    <submittedName>
        <fullName evidence="5">Ribosomal protein S10</fullName>
    </submittedName>
</protein>
<keyword evidence="5" id="KW-0934">Plastid</keyword>
<dbReference type="InterPro" id="IPR027486">
    <property type="entry name" value="Ribosomal_uS10_dom"/>
</dbReference>
<geneLocation type="plastid" evidence="5"/>
<name>A0A7S6PV46_9STRA</name>
<sequence>MKIRFLFKSFEATNLKKISTELQNLCLELGCTVSGTVALPVRIKKYCVLRSPHIDKDSREAFELRIHKHFLDISIENSATLDKLLRIEVPAGILCSLQVLS</sequence>
<dbReference type="GO" id="GO:1990904">
    <property type="term" value="C:ribonucleoprotein complex"/>
    <property type="evidence" value="ECO:0007669"/>
    <property type="project" value="UniProtKB-KW"/>
</dbReference>
<dbReference type="Gene3D" id="3.30.70.600">
    <property type="entry name" value="Ribosomal protein S10 domain"/>
    <property type="match status" value="1"/>
</dbReference>
<feature type="domain" description="Small ribosomal subunit protein uS10" evidence="4">
    <location>
        <begin position="4"/>
        <end position="98"/>
    </location>
</feature>
<dbReference type="PANTHER" id="PTHR11700">
    <property type="entry name" value="30S RIBOSOMAL PROTEIN S10 FAMILY MEMBER"/>
    <property type="match status" value="1"/>
</dbReference>
<reference evidence="5" key="1">
    <citation type="journal article" date="2020" name="Front. Plant Sci.">
        <title>Comparative Plastid Genomics of Non-Photosynthetic Chrysophytes: Genome Reduction and Compaction.</title>
        <authorList>
            <person name="Kim J.I."/>
            <person name="Jeong M."/>
            <person name="Archibald J.M."/>
            <person name="Shin W."/>
        </authorList>
    </citation>
    <scope>NUCLEOTIDE SEQUENCE</scope>
    <source>
        <strain evidence="5">Yongseonkyo072317C3</strain>
    </source>
</reference>
<dbReference type="InterPro" id="IPR036838">
    <property type="entry name" value="Ribosomal_uS10_dom_sf"/>
</dbReference>
<dbReference type="InterPro" id="IPR001848">
    <property type="entry name" value="Ribosomal_uS10"/>
</dbReference>
<comment type="similarity">
    <text evidence="1">Belongs to the universal ribosomal protein uS10 family.</text>
</comment>
<evidence type="ECO:0000256" key="2">
    <source>
        <dbReference type="ARBA" id="ARBA00022980"/>
    </source>
</evidence>
<dbReference type="GO" id="GO:0003735">
    <property type="term" value="F:structural constituent of ribosome"/>
    <property type="evidence" value="ECO:0007669"/>
    <property type="project" value="InterPro"/>
</dbReference>
<evidence type="ECO:0000259" key="4">
    <source>
        <dbReference type="SMART" id="SM01403"/>
    </source>
</evidence>
<dbReference type="PRINTS" id="PR00971">
    <property type="entry name" value="RIBOSOMALS10"/>
</dbReference>
<dbReference type="AlphaFoldDB" id="A0A7S6PV46"/>
<dbReference type="SMART" id="SM01403">
    <property type="entry name" value="Ribosomal_S10"/>
    <property type="match status" value="1"/>
</dbReference>
<dbReference type="GO" id="GO:0006412">
    <property type="term" value="P:translation"/>
    <property type="evidence" value="ECO:0007669"/>
    <property type="project" value="InterPro"/>
</dbReference>
<accession>A0A7S6PV46</accession>
<keyword evidence="2 5" id="KW-0689">Ribosomal protein</keyword>
<proteinExistence type="inferred from homology"/>
<dbReference type="NCBIfam" id="TIGR01049">
    <property type="entry name" value="rpsJ_bact"/>
    <property type="match status" value="1"/>
</dbReference>
<dbReference type="Pfam" id="PF00338">
    <property type="entry name" value="Ribosomal_S10"/>
    <property type="match status" value="1"/>
</dbReference>
<gene>
    <name evidence="5" type="primary">rps10</name>
    <name evidence="5" type="ORF">PoterioPt_p024</name>
</gene>
<evidence type="ECO:0000313" key="5">
    <source>
        <dbReference type="EMBL" id="QOU10659.1"/>
    </source>
</evidence>
<dbReference type="SUPFAM" id="SSF54999">
    <property type="entry name" value="Ribosomal protein S10"/>
    <property type="match status" value="1"/>
</dbReference>
<evidence type="ECO:0000256" key="3">
    <source>
        <dbReference type="ARBA" id="ARBA00023274"/>
    </source>
</evidence>
<keyword evidence="3" id="KW-0687">Ribonucleoprotein</keyword>
<organism evidence="5">
    <name type="scientific">Poteriospumella lacustris</name>
    <dbReference type="NCBI Taxonomy" id="1117027"/>
    <lineage>
        <taxon>Eukaryota</taxon>
        <taxon>Sar</taxon>
        <taxon>Stramenopiles</taxon>
        <taxon>Ochrophyta</taxon>
        <taxon>Chrysophyceae</taxon>
        <taxon>Chromulinales</taxon>
        <taxon>Dinobryaceae</taxon>
        <taxon>Poteriospumella</taxon>
    </lineage>
</organism>